<reference evidence="8 9" key="1">
    <citation type="submission" date="2022-09" db="EMBL/GenBank/DDBJ databases">
        <authorList>
            <person name="Li F."/>
            <person name="Lan P.X."/>
            <person name="He P."/>
        </authorList>
    </citation>
    <scope>NUCLEOTIDE SEQUENCE [LARGE SCALE GENOMIC DNA]</scope>
    <source>
        <strain evidence="8">YLJ</strain>
    </source>
</reference>
<dbReference type="InterPro" id="IPR005305">
    <property type="entry name" value="Nepo_coat_C"/>
</dbReference>
<dbReference type="InterPro" id="IPR005054">
    <property type="entry name" value="Nepo_coat"/>
</dbReference>
<dbReference type="InterPro" id="IPR005306">
    <property type="entry name" value="Nepo_coat_N"/>
</dbReference>
<feature type="domain" description="Nepovirus coat protein C-terminal" evidence="6">
    <location>
        <begin position="1185"/>
        <end position="1347"/>
    </location>
</feature>
<dbReference type="Pfam" id="PF03391">
    <property type="entry name" value="Nepo_coat"/>
    <property type="match status" value="1"/>
</dbReference>
<keyword evidence="2" id="KW-0167">Capsid protein</keyword>
<feature type="domain" description="Nepovirus coat protein" evidence="5">
    <location>
        <begin position="1019"/>
        <end position="1177"/>
    </location>
</feature>
<evidence type="ECO:0000259" key="5">
    <source>
        <dbReference type="Pfam" id="PF03391"/>
    </source>
</evidence>
<keyword evidence="3" id="KW-0946">Virion</keyword>
<dbReference type="Proteomes" id="UP001262678">
    <property type="component" value="Genome"/>
</dbReference>
<dbReference type="GO" id="GO:0005198">
    <property type="term" value="F:structural molecule activity"/>
    <property type="evidence" value="ECO:0007669"/>
    <property type="project" value="InterPro"/>
</dbReference>
<evidence type="ECO:0000313" key="8">
    <source>
        <dbReference type="EMBL" id="WAJ59635.1"/>
    </source>
</evidence>
<dbReference type="Pfam" id="PF03688">
    <property type="entry name" value="Nepo_coat_C"/>
    <property type="match status" value="1"/>
</dbReference>
<dbReference type="GO" id="GO:0019028">
    <property type="term" value="C:viral capsid"/>
    <property type="evidence" value="ECO:0007669"/>
    <property type="project" value="UniProtKB-KW"/>
</dbReference>
<evidence type="ECO:0000256" key="1">
    <source>
        <dbReference type="ARBA" id="ARBA00004328"/>
    </source>
</evidence>
<accession>A0AAF0A1Z4</accession>
<organism evidence="8 9">
    <name type="scientific">Paris nepovirus 1</name>
    <dbReference type="NCBI Taxonomy" id="3002895"/>
    <lineage>
        <taxon>Viruses</taxon>
        <taxon>Riboviria</taxon>
        <taxon>Orthornavirae</taxon>
        <taxon>Pisuviricota</taxon>
        <taxon>Pisoniviricetes</taxon>
        <taxon>Picornavirales</taxon>
        <taxon>Secoviridae</taxon>
        <taxon>Comovirinae</taxon>
        <taxon>Nepovirus</taxon>
        <taxon>Nepovirus alphaparis</taxon>
    </lineage>
</organism>
<protein>
    <submittedName>
        <fullName evidence="8">Polyprotein</fullName>
    </submittedName>
</protein>
<feature type="compositionally biased region" description="Basic and acidic residues" evidence="4">
    <location>
        <begin position="782"/>
        <end position="816"/>
    </location>
</feature>
<dbReference type="InterPro" id="IPR029053">
    <property type="entry name" value="Viral_coat"/>
</dbReference>
<proteinExistence type="predicted"/>
<evidence type="ECO:0000259" key="7">
    <source>
        <dbReference type="Pfam" id="PF03689"/>
    </source>
</evidence>
<comment type="subcellular location">
    <subcellularLocation>
        <location evidence="1">Virion</location>
    </subcellularLocation>
</comment>
<keyword evidence="9" id="KW-1185">Reference proteome</keyword>
<dbReference type="Pfam" id="PF03689">
    <property type="entry name" value="Nepo_coat_N"/>
    <property type="match status" value="1"/>
</dbReference>
<feature type="domain" description="Nepovirus coat protein N-terminal" evidence="7">
    <location>
        <begin position="851"/>
        <end position="938"/>
    </location>
</feature>
<dbReference type="Gene3D" id="2.60.120.20">
    <property type="match status" value="2"/>
</dbReference>
<evidence type="ECO:0000256" key="3">
    <source>
        <dbReference type="ARBA" id="ARBA00022844"/>
    </source>
</evidence>
<feature type="region of interest" description="Disordered" evidence="4">
    <location>
        <begin position="765"/>
        <end position="816"/>
    </location>
</feature>
<sequence>MGFGDIFSSSFSLIREKITTCVAVRKEEAWKASVQAATAAAPVKAEPLLTTYEQVAKRENLPVLAADYVRSFRGPGVYPKDTTPQGGNCLSSACGRFCRCGGVAATPVWEDFLEEIPDCPKNRRLCGNLCRRHGGEGEQMAKRLIAGPTCPQCDGTGIEKPSDEVLLLRKMAARNRCMTGGLHIDIPDEVLLEGTSQWCFKERFLWGWLVPREEWVSAKVWMQAATIVLQSTNMAWPHPHRPREYISADNWYDLAASQKAVSAVFQWWRQQQFPQEDINFDAWWKEYVKPCCGFPTQEIEPRRKKRSYRESARIPPLGDFTLWEMCWAGLSNLDLYDPDAELFEDCIEDPFELEYLAQTTAPMMDLIMQEPEKSGRAVCRIIQARRQLGITEPLISKKTRKRRACVTLPPIAAELPKAMVSDFAASMYNAMRYLEPVMTCPHPDREEVEDQLDHLENKQGGEVISTPSFIKMLQDKKKEVRGKEFVGGSEGRVKRAEDFVLSKGDVFLANTLKEKLNRLGIVKKFSQQTGKQTKICVDLTNSEEVVRYPVKELTSSNERVLTAQTFTVLNRPQYKDLNKLAEHGWKEAKSVVLNLHVRSYVPVHSPIYAFCVIMWGHSSNAKLASLSGSYLYLGDEEATILQLPLLCGYIGKELEDFEAYKRSLVLSSVFYGPCGVGAGERMFGITAIEFTEYLPSSHAGITHEKDSWDAMLRSHGGMEKHATTPAICKSTSMRIKTFNQFRGSQIPVNYLGDFTGEALRDSAARASTSNVDAPRLAGGEKTLPESKSNPDECNARAGDEATSSEDKKGVSETPKEKVLELPKAVAPFKLAPMKEKAKREKVFATGFSNFLAIQRVALAKEISQGTVLATIDLLAKFRTTSTGVYNRWLSKGYLDTNVKVVSHLAPNKFSGLALWFCLDAYGKFPAALSASIDQELVSCFPCHLQVLSDPSSNTFVLDWDVLVGQTLFVGGDSFATPKLYIVAATSTTLAMSASGAFCVEFFSEGEERVRALATNANAVYPLPASALRRLDLYLPSVQMQVGEETWKSFPISFAKQRKGSSGYKSYSHAAAILSHFQGIGGILKARIIVTSSQFVTATLRVALWNSMLLPAEMARVPHVDTQTGISFALQIQDAFYASSVFGDSGAAIYVAPLSTAYAPEMCDSNFEYILHIEGIKPALPLCRTINYEQKFAWFAMSPKSTTTTLDLIINARNTDMVTTDLSVTNYVNPFALMCATTGMHWGKVLIHFSWTLNRGTKASEVEGSVTIAEGFGDKMDIFRGNVQEIGIYNTRAVVPLEFGTFAGPTPSRELTFKHCNWIRFNCPKANKISSLFVAVEVLPGFKFFGRTAGPFIGPPTVTANSNSHNKDLAVNSDSSGS</sequence>
<name>A0AAF0A1Z4_9SECO</name>
<evidence type="ECO:0000259" key="6">
    <source>
        <dbReference type="Pfam" id="PF03688"/>
    </source>
</evidence>
<dbReference type="EMBL" id="OP374159">
    <property type="protein sequence ID" value="WAJ59635.1"/>
    <property type="molecule type" value="Genomic_RNA"/>
</dbReference>
<dbReference type="SUPFAM" id="SSF88633">
    <property type="entry name" value="Positive stranded ssRNA viruses"/>
    <property type="match status" value="3"/>
</dbReference>
<evidence type="ECO:0000256" key="4">
    <source>
        <dbReference type="SAM" id="MobiDB-lite"/>
    </source>
</evidence>
<evidence type="ECO:0000313" key="9">
    <source>
        <dbReference type="Proteomes" id="UP001262678"/>
    </source>
</evidence>
<evidence type="ECO:0000256" key="2">
    <source>
        <dbReference type="ARBA" id="ARBA00022561"/>
    </source>
</evidence>